<feature type="compositionally biased region" description="Pro residues" evidence="8">
    <location>
        <begin position="50"/>
        <end position="63"/>
    </location>
</feature>
<dbReference type="CDD" id="cd22475">
    <property type="entry name" value="KH-I_AtRH42_like"/>
    <property type="match status" value="1"/>
</dbReference>
<dbReference type="GeneID" id="17324405"/>
<evidence type="ECO:0000313" key="12">
    <source>
        <dbReference type="EMBL" id="CDF36876.1"/>
    </source>
</evidence>
<dbReference type="OrthoDB" id="196131at2759"/>
<evidence type="ECO:0000256" key="7">
    <source>
        <dbReference type="PROSITE-ProRule" id="PRU00552"/>
    </source>
</evidence>
<dbReference type="EC" id="3.6.4.13" evidence="1"/>
<feature type="region of interest" description="Disordered" evidence="8">
    <location>
        <begin position="887"/>
        <end position="909"/>
    </location>
</feature>
<feature type="domain" description="Helicase C-terminal" evidence="10">
    <location>
        <begin position="487"/>
        <end position="648"/>
    </location>
</feature>
<dbReference type="Proteomes" id="UP000012073">
    <property type="component" value="Unassembled WGS sequence"/>
</dbReference>
<reference evidence="13" key="1">
    <citation type="journal article" date="2013" name="Proc. Natl. Acad. Sci. U.S.A.">
        <title>Genome structure and metabolic features in the red seaweed Chondrus crispus shed light on evolution of the Archaeplastida.</title>
        <authorList>
            <person name="Collen J."/>
            <person name="Porcel B."/>
            <person name="Carre W."/>
            <person name="Ball S.G."/>
            <person name="Chaparro C."/>
            <person name="Tonon T."/>
            <person name="Barbeyron T."/>
            <person name="Michel G."/>
            <person name="Noel B."/>
            <person name="Valentin K."/>
            <person name="Elias M."/>
            <person name="Artiguenave F."/>
            <person name="Arun A."/>
            <person name="Aury J.M."/>
            <person name="Barbosa-Neto J.F."/>
            <person name="Bothwell J.H."/>
            <person name="Bouget F.Y."/>
            <person name="Brillet L."/>
            <person name="Cabello-Hurtado F."/>
            <person name="Capella-Gutierrez S."/>
            <person name="Charrier B."/>
            <person name="Cladiere L."/>
            <person name="Cock J.M."/>
            <person name="Coelho S.M."/>
            <person name="Colleoni C."/>
            <person name="Czjzek M."/>
            <person name="Da Silva C."/>
            <person name="Delage L."/>
            <person name="Denoeud F."/>
            <person name="Deschamps P."/>
            <person name="Dittami S.M."/>
            <person name="Gabaldon T."/>
            <person name="Gachon C.M."/>
            <person name="Groisillier A."/>
            <person name="Herve C."/>
            <person name="Jabbari K."/>
            <person name="Katinka M."/>
            <person name="Kloareg B."/>
            <person name="Kowalczyk N."/>
            <person name="Labadie K."/>
            <person name="Leblanc C."/>
            <person name="Lopez P.J."/>
            <person name="McLachlan D.H."/>
            <person name="Meslet-Cladiere L."/>
            <person name="Moustafa A."/>
            <person name="Nehr Z."/>
            <person name="Nyvall Collen P."/>
            <person name="Panaud O."/>
            <person name="Partensky F."/>
            <person name="Poulain J."/>
            <person name="Rensing S.A."/>
            <person name="Rousvoal S."/>
            <person name="Samson G."/>
            <person name="Symeonidi A."/>
            <person name="Weissenbach J."/>
            <person name="Zambounis A."/>
            <person name="Wincker P."/>
            <person name="Boyen C."/>
        </authorList>
    </citation>
    <scope>NUCLEOTIDE SEQUENCE [LARGE SCALE GENOMIC DNA]</scope>
    <source>
        <strain evidence="13">cv. Stackhouse</strain>
    </source>
</reference>
<dbReference type="PROSITE" id="PS51195">
    <property type="entry name" value="Q_MOTIF"/>
    <property type="match status" value="1"/>
</dbReference>
<comment type="similarity">
    <text evidence="6">Belongs to the DEAD box helicase family. DDX46/PRP5 subfamily.</text>
</comment>
<feature type="domain" description="Helicase ATP-binding" evidence="9">
    <location>
        <begin position="298"/>
        <end position="476"/>
    </location>
</feature>
<organism evidence="12 13">
    <name type="scientific">Chondrus crispus</name>
    <name type="common">Carrageen Irish moss</name>
    <name type="synonym">Polymorpha crispa</name>
    <dbReference type="NCBI Taxonomy" id="2769"/>
    <lineage>
        <taxon>Eukaryota</taxon>
        <taxon>Rhodophyta</taxon>
        <taxon>Florideophyceae</taxon>
        <taxon>Rhodymeniophycidae</taxon>
        <taxon>Gigartinales</taxon>
        <taxon>Gigartinaceae</taxon>
        <taxon>Chondrus</taxon>
    </lineage>
</organism>
<dbReference type="Gene3D" id="3.40.50.300">
    <property type="entry name" value="P-loop containing nucleotide triphosphate hydrolases"/>
    <property type="match status" value="2"/>
</dbReference>
<dbReference type="InterPro" id="IPR001650">
    <property type="entry name" value="Helicase_C-like"/>
</dbReference>
<dbReference type="AlphaFoldDB" id="R7QHD4"/>
<dbReference type="RefSeq" id="XP_005716695.1">
    <property type="nucleotide sequence ID" value="XM_005716638.1"/>
</dbReference>
<keyword evidence="3" id="KW-0378">Hydrolase</keyword>
<feature type="compositionally biased region" description="Low complexity" evidence="8">
    <location>
        <begin position="101"/>
        <end position="118"/>
    </location>
</feature>
<dbReference type="PANTHER" id="PTHR47958">
    <property type="entry name" value="ATP-DEPENDENT RNA HELICASE DBP3"/>
    <property type="match status" value="1"/>
</dbReference>
<dbReference type="EMBL" id="HG001807">
    <property type="protein sequence ID" value="CDF36876.1"/>
    <property type="molecule type" value="Genomic_DNA"/>
</dbReference>
<dbReference type="GO" id="GO:0003724">
    <property type="term" value="F:RNA helicase activity"/>
    <property type="evidence" value="ECO:0007669"/>
    <property type="project" value="UniProtKB-EC"/>
</dbReference>
<dbReference type="InterPro" id="IPR011545">
    <property type="entry name" value="DEAD/DEAH_box_helicase_dom"/>
</dbReference>
<evidence type="ECO:0000256" key="3">
    <source>
        <dbReference type="ARBA" id="ARBA00022801"/>
    </source>
</evidence>
<evidence type="ECO:0000256" key="1">
    <source>
        <dbReference type="ARBA" id="ARBA00012552"/>
    </source>
</evidence>
<feature type="region of interest" description="Disordered" evidence="8">
    <location>
        <begin position="1"/>
        <end position="208"/>
    </location>
</feature>
<keyword evidence="4 12" id="KW-0347">Helicase</keyword>
<dbReference type="CDD" id="cd18787">
    <property type="entry name" value="SF2_C_DEAD"/>
    <property type="match status" value="1"/>
</dbReference>
<keyword evidence="2" id="KW-0547">Nucleotide-binding</keyword>
<dbReference type="CDD" id="cd17953">
    <property type="entry name" value="DEADc_DDX46"/>
    <property type="match status" value="1"/>
</dbReference>
<dbReference type="InterPro" id="IPR027417">
    <property type="entry name" value="P-loop_NTPase"/>
</dbReference>
<dbReference type="GO" id="GO:0016787">
    <property type="term" value="F:hydrolase activity"/>
    <property type="evidence" value="ECO:0007669"/>
    <property type="project" value="UniProtKB-KW"/>
</dbReference>
<gene>
    <name evidence="12" type="ORF">CHC_T00010215001</name>
</gene>
<dbReference type="SMART" id="SM00490">
    <property type="entry name" value="HELICc"/>
    <property type="match status" value="1"/>
</dbReference>
<dbReference type="InterPro" id="IPR014001">
    <property type="entry name" value="Helicase_ATP-bd"/>
</dbReference>
<sequence>MNTQSTNTRPRRKRRSRFSAASKPATHASQHASPDKVNDPPTSSPSIPNQTPPLSSPQPPPTPAVALSSPKPSSDPPSQPLSLSNPAKRRRTKPRLSAPKAFDTTFDSDASADSASAFVPLSSRLFRPSETPEEHPPLRPTTSLAPADNGPDPLDDFFQSMETATSHHPKTSKTHARGVDSDHSDSDAYSSDAAAVTRKNALSASRPQKRAVYEKVNHAKIDYPPFQKDLYIEVPELTKLSHADVAKLRRQLGNIRIRGKRCPKPITDFSQSGLSSAVLDVLRRAGYEHPTPIQAQGIPCLMSGRDVIGVARTGSGKTLAFLLPVLRHIALQPRAGPGEGPAAVVIAPTRELAIQIYGEAKKFSKAVQMKSVCAYGGSGVKDQIAELKRGADIVICTPGRMIDLLAMNSGRISNLRRVTFVVLDEADRMFDMGFEPQLTRIVENIRPDRQTVMFSATFPAQVEKLARKILQQPLEIMVGGNSVAASTIDQYVEVRSENSKFLRLLELLGKWYEVGSTLIFVDRQDNADRIFRELVKARYKCLSLHGGMDQADRDSAIVDFKNGVIKVLVATSVAARGLDVKNLTLVVNYDVPSHYEDYVHRVGRTGRAGRSGTAYTFITQEQESFAPDLVKALELSARAVAEQEAPIGDKEAARSASDEAAAAAVPEKLRKLADAFDIKHKAGIVRHKASSGYGGKGFSFDNNEEYDAAKTAIRKMQAKQYGIEDEVADEDAGEDNRRAADAPSEEDADENDGIIEITVVPKATGREHALMATGDIKQKSLQVARELSPAQVAIMLSEAVKRAEKEAVRLKLDEKARCARVATAKATVLSIAAMQNKKVNSLSGASASIPVVPSTSPTHMLIDKPQAGAVSAAAAVAAAISAKIGGESATSHGTLPSSTAGAEQSNGEETGTRFAGELEINDYPQHARWEVTRKGSLNDVEEFTGCVVTTRGNFYAVGRNPPAGERKLHFLIEGPSRSAVRVARRDIKQKLEEAAAISRPSENQYSKYSVV</sequence>
<dbReference type="Gramene" id="CDF36876">
    <property type="protein sequence ID" value="CDF36876"/>
    <property type="gene ID" value="CHC_T00010215001"/>
</dbReference>
<evidence type="ECO:0000259" key="11">
    <source>
        <dbReference type="PROSITE" id="PS51195"/>
    </source>
</evidence>
<accession>R7QHD4</accession>
<evidence type="ECO:0000256" key="8">
    <source>
        <dbReference type="SAM" id="MobiDB-lite"/>
    </source>
</evidence>
<evidence type="ECO:0000313" key="13">
    <source>
        <dbReference type="Proteomes" id="UP000012073"/>
    </source>
</evidence>
<name>R7QHD4_CHOCR</name>
<feature type="domain" description="DEAD-box RNA helicase Q" evidence="11">
    <location>
        <begin position="267"/>
        <end position="295"/>
    </location>
</feature>
<keyword evidence="5" id="KW-0067">ATP-binding</keyword>
<dbReference type="STRING" id="2769.R7QHD4"/>
<dbReference type="FunFam" id="3.40.50.300:FF:000079">
    <property type="entry name" value="probable ATP-dependent RNA helicase DDX17"/>
    <property type="match status" value="1"/>
</dbReference>
<protein>
    <recommendedName>
        <fullName evidence="1">RNA helicase</fullName>
        <ecNumber evidence="1">3.6.4.13</ecNumber>
    </recommendedName>
</protein>
<dbReference type="GO" id="GO:0003676">
    <property type="term" value="F:nucleic acid binding"/>
    <property type="evidence" value="ECO:0007669"/>
    <property type="project" value="InterPro"/>
</dbReference>
<dbReference type="GO" id="GO:0005524">
    <property type="term" value="F:ATP binding"/>
    <property type="evidence" value="ECO:0007669"/>
    <property type="project" value="UniProtKB-KW"/>
</dbReference>
<evidence type="ECO:0000256" key="2">
    <source>
        <dbReference type="ARBA" id="ARBA00022741"/>
    </source>
</evidence>
<dbReference type="KEGG" id="ccp:CHC_T00010215001"/>
<feature type="compositionally biased region" description="Polar residues" evidence="8">
    <location>
        <begin position="888"/>
        <end position="909"/>
    </location>
</feature>
<evidence type="ECO:0000256" key="5">
    <source>
        <dbReference type="ARBA" id="ARBA00022840"/>
    </source>
</evidence>
<feature type="short sequence motif" description="Q motif" evidence="7">
    <location>
        <begin position="267"/>
        <end position="295"/>
    </location>
</feature>
<dbReference type="Pfam" id="PF00271">
    <property type="entry name" value="Helicase_C"/>
    <property type="match status" value="1"/>
</dbReference>
<dbReference type="PROSITE" id="PS51192">
    <property type="entry name" value="HELICASE_ATP_BIND_1"/>
    <property type="match status" value="1"/>
</dbReference>
<feature type="compositionally biased region" description="Basic residues" evidence="8">
    <location>
        <begin position="167"/>
        <end position="176"/>
    </location>
</feature>
<dbReference type="SUPFAM" id="SSF52540">
    <property type="entry name" value="P-loop containing nucleoside triphosphate hydrolases"/>
    <property type="match status" value="1"/>
</dbReference>
<dbReference type="PROSITE" id="PS51194">
    <property type="entry name" value="HELICASE_CTER"/>
    <property type="match status" value="1"/>
</dbReference>
<evidence type="ECO:0000259" key="9">
    <source>
        <dbReference type="PROSITE" id="PS51192"/>
    </source>
</evidence>
<dbReference type="PROSITE" id="PS00039">
    <property type="entry name" value="DEAD_ATP_HELICASE"/>
    <property type="match status" value="1"/>
</dbReference>
<evidence type="ECO:0000259" key="10">
    <source>
        <dbReference type="PROSITE" id="PS51194"/>
    </source>
</evidence>
<proteinExistence type="inferred from homology"/>
<dbReference type="InterPro" id="IPR000629">
    <property type="entry name" value="RNA-helicase_DEAD-box_CS"/>
</dbReference>
<feature type="compositionally biased region" description="Basic and acidic residues" evidence="8">
    <location>
        <begin position="177"/>
        <end position="186"/>
    </location>
</feature>
<evidence type="ECO:0000256" key="6">
    <source>
        <dbReference type="ARBA" id="ARBA00038511"/>
    </source>
</evidence>
<dbReference type="InterPro" id="IPR014014">
    <property type="entry name" value="RNA_helicase_DEAD_Q_motif"/>
</dbReference>
<dbReference type="OMA" id="QLPMKKW"/>
<evidence type="ECO:0000256" key="4">
    <source>
        <dbReference type="ARBA" id="ARBA00022806"/>
    </source>
</evidence>
<feature type="region of interest" description="Disordered" evidence="8">
    <location>
        <begin position="725"/>
        <end position="752"/>
    </location>
</feature>
<dbReference type="SMART" id="SM00487">
    <property type="entry name" value="DEXDc"/>
    <property type="match status" value="1"/>
</dbReference>
<dbReference type="Pfam" id="PF00270">
    <property type="entry name" value="DEAD"/>
    <property type="match status" value="1"/>
</dbReference>
<dbReference type="Pfam" id="PF23469">
    <property type="entry name" value="KH_12"/>
    <property type="match status" value="1"/>
</dbReference>
<feature type="compositionally biased region" description="Acidic residues" evidence="8">
    <location>
        <begin position="743"/>
        <end position="752"/>
    </location>
</feature>
<dbReference type="InterPro" id="IPR056149">
    <property type="entry name" value="PRP5/DDX46/KHDC4_KH"/>
</dbReference>
<keyword evidence="13" id="KW-1185">Reference proteome</keyword>